<dbReference type="Pfam" id="PF02042">
    <property type="entry name" value="RWP-RK"/>
    <property type="match status" value="1"/>
</dbReference>
<accession>A0AAX4PL72</accession>
<organism evidence="9 10">
    <name type="scientific">Chloropicon roscoffensis</name>
    <dbReference type="NCBI Taxonomy" id="1461544"/>
    <lineage>
        <taxon>Eukaryota</taxon>
        <taxon>Viridiplantae</taxon>
        <taxon>Chlorophyta</taxon>
        <taxon>Chloropicophyceae</taxon>
        <taxon>Chloropicales</taxon>
        <taxon>Chloropicaceae</taxon>
        <taxon>Chloropicon</taxon>
    </lineage>
</organism>
<feature type="compositionally biased region" description="Basic residues" evidence="7">
    <location>
        <begin position="84"/>
        <end position="102"/>
    </location>
</feature>
<feature type="region of interest" description="Disordered" evidence="7">
    <location>
        <begin position="1"/>
        <end position="27"/>
    </location>
</feature>
<evidence type="ECO:0000313" key="10">
    <source>
        <dbReference type="Proteomes" id="UP001472866"/>
    </source>
</evidence>
<keyword evidence="4" id="KW-0238">DNA-binding</keyword>
<gene>
    <name evidence="9" type="ORF">HKI87_15g79290</name>
</gene>
<feature type="region of interest" description="Disordered" evidence="7">
    <location>
        <begin position="75"/>
        <end position="124"/>
    </location>
</feature>
<feature type="domain" description="RWP-RK" evidence="8">
    <location>
        <begin position="11"/>
        <end position="100"/>
    </location>
</feature>
<reference evidence="9 10" key="1">
    <citation type="submission" date="2024-03" db="EMBL/GenBank/DDBJ databases">
        <title>Complete genome sequence of the green alga Chloropicon roscoffensis RCC1871.</title>
        <authorList>
            <person name="Lemieux C."/>
            <person name="Pombert J.-F."/>
            <person name="Otis C."/>
            <person name="Turmel M."/>
        </authorList>
    </citation>
    <scope>NUCLEOTIDE SEQUENCE [LARGE SCALE GENOMIC DNA]</scope>
    <source>
        <strain evidence="9 10">RCC1871</strain>
    </source>
</reference>
<protein>
    <submittedName>
        <fullName evidence="9">RWP-RK domain-containing protein</fullName>
    </submittedName>
</protein>
<evidence type="ECO:0000256" key="5">
    <source>
        <dbReference type="ARBA" id="ARBA00023163"/>
    </source>
</evidence>
<keyword evidence="3" id="KW-0175">Coiled coil</keyword>
<dbReference type="PANTHER" id="PTHR46373">
    <property type="entry name" value="PROTEIN RKD4"/>
    <property type="match status" value="1"/>
</dbReference>
<dbReference type="EMBL" id="CP151515">
    <property type="protein sequence ID" value="WZN66364.1"/>
    <property type="molecule type" value="Genomic_DNA"/>
</dbReference>
<dbReference type="AlphaFoldDB" id="A0AAX4PL72"/>
<dbReference type="InterPro" id="IPR044607">
    <property type="entry name" value="RKD-like"/>
</dbReference>
<keyword evidence="6" id="KW-0539">Nucleus</keyword>
<evidence type="ECO:0000256" key="4">
    <source>
        <dbReference type="ARBA" id="ARBA00023125"/>
    </source>
</evidence>
<evidence type="ECO:0000259" key="8">
    <source>
        <dbReference type="PROSITE" id="PS51519"/>
    </source>
</evidence>
<comment type="function">
    <text evidence="1">Putative transcription factor.</text>
</comment>
<keyword evidence="10" id="KW-1185">Reference proteome</keyword>
<sequence length="358" mass="39779">MGAKSEQPKLAPTTKARIQKTEGKKGRPKYVIDRDTLSQVFHLPFEKACEQLGIGSTTLKRICREQQIGRWPYRRLMCQDNNGKKKSNRKVDKKKAPRKKPRQMQGVGRARSSDGQGGSVGPPVLSQVNEVLRKLNESNDPAGPKPPIKRNRSFLIYSKDTVWHTEPVNLPPILPLEKDSVRFMEEIPMPSFLSEDFLKDKIGMDPVKCDVDKKKGGVKKSRSFLLQISGENNSMAVSPMMDYDFSNDSFENSDFLLKIFEGSASLQSVLQNNQSQSTEALTGKKREQGQNGSSSAAEKGAAEKGKDKDKGDQKPGSVSNSTSSCQTGSAAKGNDNNNKTENPLKRHVNVEELMKFFD</sequence>
<keyword evidence="5" id="KW-0804">Transcription</keyword>
<evidence type="ECO:0000256" key="2">
    <source>
        <dbReference type="ARBA" id="ARBA00023015"/>
    </source>
</evidence>
<evidence type="ECO:0000256" key="7">
    <source>
        <dbReference type="SAM" id="MobiDB-lite"/>
    </source>
</evidence>
<feature type="compositionally biased region" description="Polar residues" evidence="7">
    <location>
        <begin position="316"/>
        <end position="341"/>
    </location>
</feature>
<evidence type="ECO:0000256" key="6">
    <source>
        <dbReference type="ARBA" id="ARBA00023242"/>
    </source>
</evidence>
<evidence type="ECO:0000256" key="3">
    <source>
        <dbReference type="ARBA" id="ARBA00023054"/>
    </source>
</evidence>
<dbReference type="InterPro" id="IPR003035">
    <property type="entry name" value="RWP-RK_dom"/>
</dbReference>
<name>A0AAX4PL72_9CHLO</name>
<keyword evidence="2" id="KW-0805">Transcription regulation</keyword>
<proteinExistence type="predicted"/>
<dbReference type="PANTHER" id="PTHR46373:SF2">
    <property type="entry name" value="RWP-RK DOMAIN-CONTAINING PROTEIN"/>
    <property type="match status" value="1"/>
</dbReference>
<feature type="compositionally biased region" description="Basic and acidic residues" evidence="7">
    <location>
        <begin position="300"/>
        <end position="313"/>
    </location>
</feature>
<dbReference type="Proteomes" id="UP001472866">
    <property type="component" value="Chromosome 15"/>
</dbReference>
<evidence type="ECO:0000313" key="9">
    <source>
        <dbReference type="EMBL" id="WZN66364.1"/>
    </source>
</evidence>
<dbReference type="PROSITE" id="PS51519">
    <property type="entry name" value="RWP_RK"/>
    <property type="match status" value="1"/>
</dbReference>
<dbReference type="GO" id="GO:0003700">
    <property type="term" value="F:DNA-binding transcription factor activity"/>
    <property type="evidence" value="ECO:0007669"/>
    <property type="project" value="InterPro"/>
</dbReference>
<evidence type="ECO:0000256" key="1">
    <source>
        <dbReference type="ARBA" id="ARBA00004049"/>
    </source>
</evidence>
<feature type="region of interest" description="Disordered" evidence="7">
    <location>
        <begin position="275"/>
        <end position="347"/>
    </location>
</feature>
<dbReference type="GO" id="GO:0003677">
    <property type="term" value="F:DNA binding"/>
    <property type="evidence" value="ECO:0007669"/>
    <property type="project" value="UniProtKB-KW"/>
</dbReference>